<accession>A0AA45C574</accession>
<evidence type="ECO:0000313" key="5">
    <source>
        <dbReference type="EMBL" id="PWJ88269.1"/>
    </source>
</evidence>
<evidence type="ECO:0000256" key="3">
    <source>
        <dbReference type="ARBA" id="ARBA00023052"/>
    </source>
</evidence>
<keyword evidence="3" id="KW-0786">Thiamine pyrophosphate</keyword>
<proteinExistence type="inferred from homology"/>
<protein>
    <submittedName>
        <fullName evidence="5">Transketolase</fullName>
    </submittedName>
</protein>
<name>A0AA45C574_9BACT</name>
<reference evidence="5 6" key="1">
    <citation type="submission" date="2018-05" db="EMBL/GenBank/DDBJ databases">
        <title>Genomic Encyclopedia of Type Strains, Phase IV (KMG-IV): sequencing the most valuable type-strain genomes for metagenomic binning, comparative biology and taxonomic classification.</title>
        <authorList>
            <person name="Goeker M."/>
        </authorList>
    </citation>
    <scope>NUCLEOTIDE SEQUENCE [LARGE SCALE GENOMIC DNA]</scope>
    <source>
        <strain evidence="5 6">DSM 24906</strain>
    </source>
</reference>
<dbReference type="InterPro" id="IPR005474">
    <property type="entry name" value="Transketolase_N"/>
</dbReference>
<keyword evidence="6" id="KW-1185">Reference proteome</keyword>
<organism evidence="5 6">
    <name type="scientific">Oceanotoga teriensis</name>
    <dbReference type="NCBI Taxonomy" id="515440"/>
    <lineage>
        <taxon>Bacteria</taxon>
        <taxon>Thermotogati</taxon>
        <taxon>Thermotogota</taxon>
        <taxon>Thermotogae</taxon>
        <taxon>Petrotogales</taxon>
        <taxon>Petrotogaceae</taxon>
        <taxon>Oceanotoga</taxon>
    </lineage>
</organism>
<sequence>MKSNTINIEELKNKSKLYRKTIIEMIYKAKVGHPGGSLSCIDILNVLYNTRIDRSEENKDRLILSKGHVTPALFSVFMDLGYIEKSEINTFRQINSRLQGHPDRNKIKEIDANTGLLGQGLSIGVGAALAKKLKNDNDHNVYVIIGDGEMHEGQIWEALMEGAHYKLNNLIVFLDYNKLSSKGNCNEVMNLEPIHDRIKSFNWHIEEINGNDIEEILQVLEKIDSITDKPKFIIANTIKGKGVSFMENNPKWHSGGLNDEQYKKAIEELN</sequence>
<evidence type="ECO:0000313" key="6">
    <source>
        <dbReference type="Proteomes" id="UP000245921"/>
    </source>
</evidence>
<dbReference type="CDD" id="cd02012">
    <property type="entry name" value="TPP_TK"/>
    <property type="match status" value="1"/>
</dbReference>
<dbReference type="PANTHER" id="PTHR47514:SF1">
    <property type="entry name" value="TRANSKETOLASE N-TERMINAL SECTION-RELATED"/>
    <property type="match status" value="1"/>
</dbReference>
<dbReference type="EMBL" id="QGGI01000019">
    <property type="protein sequence ID" value="PWJ88269.1"/>
    <property type="molecule type" value="Genomic_DNA"/>
</dbReference>
<dbReference type="Proteomes" id="UP000245921">
    <property type="component" value="Unassembled WGS sequence"/>
</dbReference>
<comment type="caution">
    <text evidence="5">The sequence shown here is derived from an EMBL/GenBank/DDBJ whole genome shotgun (WGS) entry which is preliminary data.</text>
</comment>
<dbReference type="PANTHER" id="PTHR47514">
    <property type="entry name" value="TRANSKETOLASE N-TERMINAL SECTION-RELATED"/>
    <property type="match status" value="1"/>
</dbReference>
<dbReference type="InterPro" id="IPR029061">
    <property type="entry name" value="THDP-binding"/>
</dbReference>
<dbReference type="SUPFAM" id="SSF52518">
    <property type="entry name" value="Thiamin diphosphate-binding fold (THDP-binding)"/>
    <property type="match status" value="1"/>
</dbReference>
<evidence type="ECO:0000259" key="4">
    <source>
        <dbReference type="Pfam" id="PF00456"/>
    </source>
</evidence>
<evidence type="ECO:0000256" key="1">
    <source>
        <dbReference type="ARBA" id="ARBA00001964"/>
    </source>
</evidence>
<evidence type="ECO:0000256" key="2">
    <source>
        <dbReference type="ARBA" id="ARBA00007131"/>
    </source>
</evidence>
<dbReference type="AlphaFoldDB" id="A0AA45C574"/>
<comment type="cofactor">
    <cofactor evidence="1">
        <name>thiamine diphosphate</name>
        <dbReference type="ChEBI" id="CHEBI:58937"/>
    </cofactor>
</comment>
<comment type="similarity">
    <text evidence="2">Belongs to the transketolase family.</text>
</comment>
<dbReference type="Gene3D" id="3.40.50.970">
    <property type="match status" value="1"/>
</dbReference>
<gene>
    <name evidence="5" type="ORF">C7380_11929</name>
</gene>
<dbReference type="Pfam" id="PF00456">
    <property type="entry name" value="Transketolase_N"/>
    <property type="match status" value="1"/>
</dbReference>
<feature type="domain" description="Transketolase N-terminal" evidence="4">
    <location>
        <begin position="19"/>
        <end position="265"/>
    </location>
</feature>